<name>G0WFB2_NAUDC</name>
<dbReference type="EMBL" id="HE580274">
    <property type="protein sequence ID" value="CCD26473.1"/>
    <property type="molecule type" value="Genomic_DNA"/>
</dbReference>
<dbReference type="eggNOG" id="ENOG502S148">
    <property type="taxonomic scope" value="Eukaryota"/>
</dbReference>
<dbReference type="OrthoDB" id="3981131at2759"/>
<reference evidence="2 3" key="1">
    <citation type="journal article" date="2011" name="Proc. Natl. Acad. Sci. U.S.A.">
        <title>Evolutionary erosion of yeast sex chromosomes by mating-type switching accidents.</title>
        <authorList>
            <person name="Gordon J.L."/>
            <person name="Armisen D."/>
            <person name="Proux-Wera E."/>
            <person name="Oheigeartaigh S.S."/>
            <person name="Byrne K.P."/>
            <person name="Wolfe K.H."/>
        </authorList>
    </citation>
    <scope>NUCLEOTIDE SEQUENCE [LARGE SCALE GENOMIC DNA]</scope>
    <source>
        <strain evidence="3">ATCC 10597 / BCRC 20456 / CBS 421 / NBRC 0211 / NRRL Y-12639</strain>
    </source>
</reference>
<keyword evidence="1" id="KW-0175">Coiled coil</keyword>
<evidence type="ECO:0000313" key="3">
    <source>
        <dbReference type="Proteomes" id="UP000000689"/>
    </source>
</evidence>
<protein>
    <submittedName>
        <fullName evidence="2">Uncharacterized protein</fullName>
    </submittedName>
</protein>
<gene>
    <name evidence="2" type="primary">NDAI0H03000</name>
    <name evidence="2" type="ordered locus">NDAI_0H03000</name>
</gene>
<feature type="coiled-coil region" evidence="1">
    <location>
        <begin position="154"/>
        <end position="213"/>
    </location>
</feature>
<proteinExistence type="predicted"/>
<dbReference type="KEGG" id="ndi:NDAI_0H03000"/>
<dbReference type="RefSeq" id="XP_003671716.1">
    <property type="nucleotide sequence ID" value="XM_003671668.1"/>
</dbReference>
<dbReference type="Proteomes" id="UP000000689">
    <property type="component" value="Chromosome 8"/>
</dbReference>
<evidence type="ECO:0000256" key="1">
    <source>
        <dbReference type="SAM" id="Coils"/>
    </source>
</evidence>
<dbReference type="GeneID" id="11496004"/>
<accession>G0WFB2</accession>
<dbReference type="OMA" id="IGINASR"/>
<organism evidence="2 3">
    <name type="scientific">Naumovozyma dairenensis (strain ATCC 10597 / BCRC 20456 / CBS 421 / NBRC 0211 / NRRL Y-12639)</name>
    <name type="common">Saccharomyces dairenensis</name>
    <dbReference type="NCBI Taxonomy" id="1071378"/>
    <lineage>
        <taxon>Eukaryota</taxon>
        <taxon>Fungi</taxon>
        <taxon>Dikarya</taxon>
        <taxon>Ascomycota</taxon>
        <taxon>Saccharomycotina</taxon>
        <taxon>Saccharomycetes</taxon>
        <taxon>Saccharomycetales</taxon>
        <taxon>Saccharomycetaceae</taxon>
        <taxon>Naumovozyma</taxon>
    </lineage>
</organism>
<dbReference type="HOGENOM" id="CLU_069850_0_0_1"/>
<sequence length="330" mass="37459">MTQEISGNIFNMDRLSPVIETSSKDTNGKLQQELISAIYKAQDIVSKLKRPHLQSPVDSPEFSKEIERQLDNEQRHPSSVKKNKYLSELEPLNTPKTSSTAFVDSLELHDTNVPVSNVINVINSLVDSLSKSMNELKDLKYKNLILNTNNSGTYSRYEIEKNLQKKEYERLKYQLLEEKQSYMIQLRAKDHKVNKYKKRIVEKNRAINKLNRILHENLLKENLKSNSLKSLNRNELERATPLDMKIGINASRAASGMLDTLGLLATHVLNDELIDEKNNETTIQSEDSVPNEGTQFGGSVASKAEISVKPFQMPKLRSFNTVNGSISDAQ</sequence>
<keyword evidence="3" id="KW-1185">Reference proteome</keyword>
<evidence type="ECO:0000313" key="2">
    <source>
        <dbReference type="EMBL" id="CCD26473.1"/>
    </source>
</evidence>
<dbReference type="AlphaFoldDB" id="G0WFB2"/>